<dbReference type="EMBL" id="PNFZ01000001">
    <property type="protein sequence ID" value="PMB99527.1"/>
    <property type="molecule type" value="Genomic_DNA"/>
</dbReference>
<keyword evidence="1" id="KW-0472">Membrane</keyword>
<protein>
    <submittedName>
        <fullName evidence="2">Uncharacterized protein</fullName>
    </submittedName>
</protein>
<dbReference type="Proteomes" id="UP000235703">
    <property type="component" value="Unassembled WGS sequence"/>
</dbReference>
<keyword evidence="3" id="KW-1185">Reference proteome</keyword>
<sequence>MVGHDPDGFADGADAGGTAEGSLCVFVGELGCDVDELACGNEVLGDDLGVGLLQRAQLPAGLGVQLLAGDALGDGRLVPAFAAGAAPLPIIALAVVAALVIPAEVLAATPVVPAEVFATTAITAPEVVASAAIVTAAIVTAEPFATTTIIAAPIVPAEPFATSAPVIAAEAVTTTAAIAPAVIARTIITPLVAPEVLATSAAVAEATIITLRAGLLMVLAAAAGTLMPAVVAARAVL</sequence>
<name>A0A2N6PLH0_9MICO</name>
<evidence type="ECO:0000256" key="1">
    <source>
        <dbReference type="SAM" id="Phobius"/>
    </source>
</evidence>
<feature type="transmembrane region" description="Helical" evidence="1">
    <location>
        <begin position="80"/>
        <end position="101"/>
    </location>
</feature>
<keyword evidence="1" id="KW-1133">Transmembrane helix</keyword>
<reference evidence="2 3" key="1">
    <citation type="submission" date="2017-09" db="EMBL/GenBank/DDBJ databases">
        <title>Bacterial strain isolated from the female urinary microbiota.</title>
        <authorList>
            <person name="Thomas-White K."/>
            <person name="Kumar N."/>
            <person name="Forster S."/>
            <person name="Putonti C."/>
            <person name="Lawley T."/>
            <person name="Wolfe A.J."/>
        </authorList>
    </citation>
    <scope>NUCLEOTIDE SEQUENCE [LARGE SCALE GENOMIC DNA]</scope>
    <source>
        <strain evidence="2 3">UMB0680</strain>
    </source>
</reference>
<keyword evidence="1" id="KW-0812">Transmembrane</keyword>
<organism evidence="2 3">
    <name type="scientific">Brevibacterium luteolum</name>
    <dbReference type="NCBI Taxonomy" id="199591"/>
    <lineage>
        <taxon>Bacteria</taxon>
        <taxon>Bacillati</taxon>
        <taxon>Actinomycetota</taxon>
        <taxon>Actinomycetes</taxon>
        <taxon>Micrococcales</taxon>
        <taxon>Brevibacteriaceae</taxon>
        <taxon>Brevibacterium</taxon>
    </lineage>
</organism>
<evidence type="ECO:0000313" key="2">
    <source>
        <dbReference type="EMBL" id="PMB99527.1"/>
    </source>
</evidence>
<feature type="transmembrane region" description="Helical" evidence="1">
    <location>
        <begin position="215"/>
        <end position="236"/>
    </location>
</feature>
<evidence type="ECO:0000313" key="3">
    <source>
        <dbReference type="Proteomes" id="UP000235703"/>
    </source>
</evidence>
<dbReference type="AlphaFoldDB" id="A0A2N6PLH0"/>
<accession>A0A2N6PLH0</accession>
<comment type="caution">
    <text evidence="2">The sequence shown here is derived from an EMBL/GenBank/DDBJ whole genome shotgun (WGS) entry which is preliminary data.</text>
</comment>
<gene>
    <name evidence="2" type="ORF">CJ198_03185</name>
</gene>
<proteinExistence type="predicted"/>